<sequence>MRLENKTALITGAAGGIGLAAVKRFLQEGANVMMADMDEERLAAVAKELATDKVAYMAVDVSDEQQVKSLASSTVETFGGINVFVANAGIEGKMGEIIDSDVDNLMKVLDVNVKGVWLGLRYVIPAMKDAGGGSIVITSSGAGVKGAAGMVPYNTSKHAVIGMMRCAALECTKYNIRVNTVNPGPIETRMMDSIAEGLVPGSANDFRNQLEAITPMGRYGKVDEVANLMLFLASDESSYCTGSVYMVDGGNAT</sequence>
<dbReference type="InterPro" id="IPR002347">
    <property type="entry name" value="SDR_fam"/>
</dbReference>
<dbReference type="Pfam" id="PF13561">
    <property type="entry name" value="adh_short_C2"/>
    <property type="match status" value="1"/>
</dbReference>
<dbReference type="PANTHER" id="PTHR24321:SF8">
    <property type="entry name" value="ESTRADIOL 17-BETA-DEHYDROGENASE 8-RELATED"/>
    <property type="match status" value="1"/>
</dbReference>
<dbReference type="AlphaFoldDB" id="A0AAV3U7T9"/>
<keyword evidence="2" id="KW-0560">Oxidoreductase</keyword>
<evidence type="ECO:0000256" key="2">
    <source>
        <dbReference type="ARBA" id="ARBA00023002"/>
    </source>
</evidence>
<dbReference type="InterPro" id="IPR036291">
    <property type="entry name" value="NAD(P)-bd_dom_sf"/>
</dbReference>
<comment type="similarity">
    <text evidence="1">Belongs to the short-chain dehydrogenases/reductases (SDR) family.</text>
</comment>
<dbReference type="EMBL" id="BAABLX010000029">
    <property type="protein sequence ID" value="GAA4952538.1"/>
    <property type="molecule type" value="Genomic_DNA"/>
</dbReference>
<dbReference type="RefSeq" id="WP_345425868.1">
    <property type="nucleotide sequence ID" value="NZ_AP031496.1"/>
</dbReference>
<dbReference type="GO" id="GO:0016491">
    <property type="term" value="F:oxidoreductase activity"/>
    <property type="evidence" value="ECO:0007669"/>
    <property type="project" value="UniProtKB-KW"/>
</dbReference>
<dbReference type="FunFam" id="3.40.50.720:FF:000084">
    <property type="entry name" value="Short-chain dehydrogenase reductase"/>
    <property type="match status" value="1"/>
</dbReference>
<evidence type="ECO:0000313" key="3">
    <source>
        <dbReference type="EMBL" id="GAA4952538.1"/>
    </source>
</evidence>
<gene>
    <name evidence="3" type="ORF">GCM10025791_36570</name>
</gene>
<proteinExistence type="inferred from homology"/>
<protein>
    <submittedName>
        <fullName evidence="3">SDR family oxidoreductase</fullName>
    </submittedName>
</protein>
<accession>A0AAV3U7T9</accession>
<dbReference type="NCBIfam" id="NF005559">
    <property type="entry name" value="PRK07231.1"/>
    <property type="match status" value="1"/>
</dbReference>
<dbReference type="InterPro" id="IPR020904">
    <property type="entry name" value="Sc_DH/Rdtase_CS"/>
</dbReference>
<dbReference type="CDD" id="cd05233">
    <property type="entry name" value="SDR_c"/>
    <property type="match status" value="1"/>
</dbReference>
<name>A0AAV3U7T9_9ALTE</name>
<dbReference type="PANTHER" id="PTHR24321">
    <property type="entry name" value="DEHYDROGENASES, SHORT CHAIN"/>
    <property type="match status" value="1"/>
</dbReference>
<reference evidence="4" key="1">
    <citation type="journal article" date="2019" name="Int. J. Syst. Evol. Microbiol.">
        <title>The Global Catalogue of Microorganisms (GCM) 10K type strain sequencing project: providing services to taxonomists for standard genome sequencing and annotation.</title>
        <authorList>
            <consortium name="The Broad Institute Genomics Platform"/>
            <consortium name="The Broad Institute Genome Sequencing Center for Infectious Disease"/>
            <person name="Wu L."/>
            <person name="Ma J."/>
        </authorList>
    </citation>
    <scope>NUCLEOTIDE SEQUENCE [LARGE SCALE GENOMIC DNA]</scope>
    <source>
        <strain evidence="4">JCM 19134</strain>
    </source>
</reference>
<keyword evidence="4" id="KW-1185">Reference proteome</keyword>
<dbReference type="PRINTS" id="PR00081">
    <property type="entry name" value="GDHRDH"/>
</dbReference>
<dbReference type="Proteomes" id="UP001409585">
    <property type="component" value="Unassembled WGS sequence"/>
</dbReference>
<organism evidence="3 4">
    <name type="scientific">Halioxenophilus aromaticivorans</name>
    <dbReference type="NCBI Taxonomy" id="1306992"/>
    <lineage>
        <taxon>Bacteria</taxon>
        <taxon>Pseudomonadati</taxon>
        <taxon>Pseudomonadota</taxon>
        <taxon>Gammaproteobacteria</taxon>
        <taxon>Alteromonadales</taxon>
        <taxon>Alteromonadaceae</taxon>
        <taxon>Halioxenophilus</taxon>
    </lineage>
</organism>
<comment type="caution">
    <text evidence="3">The sequence shown here is derived from an EMBL/GenBank/DDBJ whole genome shotgun (WGS) entry which is preliminary data.</text>
</comment>
<evidence type="ECO:0000313" key="4">
    <source>
        <dbReference type="Proteomes" id="UP001409585"/>
    </source>
</evidence>
<evidence type="ECO:0000256" key="1">
    <source>
        <dbReference type="ARBA" id="ARBA00006484"/>
    </source>
</evidence>
<dbReference type="SUPFAM" id="SSF51735">
    <property type="entry name" value="NAD(P)-binding Rossmann-fold domains"/>
    <property type="match status" value="1"/>
</dbReference>
<dbReference type="Gene3D" id="3.40.50.720">
    <property type="entry name" value="NAD(P)-binding Rossmann-like Domain"/>
    <property type="match status" value="1"/>
</dbReference>
<dbReference type="PROSITE" id="PS00061">
    <property type="entry name" value="ADH_SHORT"/>
    <property type="match status" value="1"/>
</dbReference>